<evidence type="ECO:0000313" key="3">
    <source>
        <dbReference type="Proteomes" id="UP000789831"/>
    </source>
</evidence>
<feature type="compositionally biased region" description="Low complexity" evidence="1">
    <location>
        <begin position="179"/>
        <end position="200"/>
    </location>
</feature>
<feature type="compositionally biased region" description="Low complexity" evidence="1">
    <location>
        <begin position="64"/>
        <end position="82"/>
    </location>
</feature>
<feature type="compositionally biased region" description="Low complexity" evidence="1">
    <location>
        <begin position="519"/>
        <end position="538"/>
    </location>
</feature>
<evidence type="ECO:0000256" key="1">
    <source>
        <dbReference type="SAM" id="MobiDB-lite"/>
    </source>
</evidence>
<sequence>MESKIASSDSSSSIKATSSTMATSITDNKDHSDNNISLPSNFLNIPTTIILPQLPDPQPKFQASKTTKTSSTSKITRQRNTSTNIIKTNKNTTKKSDWWDRQVRAYELTATKENLINKDGSIFPVSVENVCKFMQVKALTNNPSTIGWYLKGIVKYQMEKRLGDGEAIQSHPEGIVQKTPSSSSSVTAVADSSSSNSNPSTAQFPNYTSNKIDPPQLQSPENASKPKLSYPTYIPTGALATNHSPIEINLRTVSNNTTFHGDFELLYANQNRHQAEGYKRLDLTNEKYPARAVLIHFGIWTVQDEVDFCDWVRITNSCNRVILGQNKGVWYRLSEEASNADKKPKNNVKKHDLKTNHIANKIRRKTLDIPPSQVPIHRTAPKKRDRSLSLNDINQLQNLPHRFYHNNNIDDNDDSFGLLNTNTDTVPLPSLPQRYHYHPSVLWQNAQSPLYQPCEIDVIGENNYYEQIQTAHRNIMDNLAFISEEPDSLLWHEELIAPEQYSNNLAVAANSFVNINNTNATKDKNNNQQNINNTKIQNGSRSSHHHHLELIAGNLLDGTYGGRIDYLQNDNDKNSIVIPLTLNDELLQMWGKF</sequence>
<feature type="region of interest" description="Disordered" evidence="1">
    <location>
        <begin position="519"/>
        <end position="543"/>
    </location>
</feature>
<organism evidence="2 3">
    <name type="scientific">Ambispora gerdemannii</name>
    <dbReference type="NCBI Taxonomy" id="144530"/>
    <lineage>
        <taxon>Eukaryota</taxon>
        <taxon>Fungi</taxon>
        <taxon>Fungi incertae sedis</taxon>
        <taxon>Mucoromycota</taxon>
        <taxon>Glomeromycotina</taxon>
        <taxon>Glomeromycetes</taxon>
        <taxon>Archaeosporales</taxon>
        <taxon>Ambisporaceae</taxon>
        <taxon>Ambispora</taxon>
    </lineage>
</organism>
<dbReference type="OrthoDB" id="2444566at2759"/>
<comment type="caution">
    <text evidence="2">The sequence shown here is derived from an EMBL/GenBank/DDBJ whole genome shotgun (WGS) entry which is preliminary data.</text>
</comment>
<evidence type="ECO:0000313" key="2">
    <source>
        <dbReference type="EMBL" id="CAG8438251.1"/>
    </source>
</evidence>
<accession>A0A9N8V1J2</accession>
<dbReference type="EMBL" id="CAJVPL010000047">
    <property type="protein sequence ID" value="CAG8438251.1"/>
    <property type="molecule type" value="Genomic_DNA"/>
</dbReference>
<protein>
    <submittedName>
        <fullName evidence="2">3342_t:CDS:1</fullName>
    </submittedName>
</protein>
<name>A0A9N8V1J2_9GLOM</name>
<gene>
    <name evidence="2" type="ORF">AGERDE_LOCUS844</name>
</gene>
<feature type="region of interest" description="Disordered" evidence="1">
    <location>
        <begin position="1"/>
        <end position="34"/>
    </location>
</feature>
<reference evidence="2" key="1">
    <citation type="submission" date="2021-06" db="EMBL/GenBank/DDBJ databases">
        <authorList>
            <person name="Kallberg Y."/>
            <person name="Tangrot J."/>
            <person name="Rosling A."/>
        </authorList>
    </citation>
    <scope>NUCLEOTIDE SEQUENCE</scope>
    <source>
        <strain evidence="2">MT106</strain>
    </source>
</reference>
<feature type="region of interest" description="Disordered" evidence="1">
    <location>
        <begin position="54"/>
        <end position="82"/>
    </location>
</feature>
<keyword evidence="3" id="KW-1185">Reference proteome</keyword>
<proteinExistence type="predicted"/>
<dbReference type="AlphaFoldDB" id="A0A9N8V1J2"/>
<feature type="compositionally biased region" description="Polar residues" evidence="1">
    <location>
        <begin position="201"/>
        <end position="222"/>
    </location>
</feature>
<dbReference type="Proteomes" id="UP000789831">
    <property type="component" value="Unassembled WGS sequence"/>
</dbReference>
<feature type="region of interest" description="Disordered" evidence="1">
    <location>
        <begin position="171"/>
        <end position="228"/>
    </location>
</feature>
<feature type="compositionally biased region" description="Low complexity" evidence="1">
    <location>
        <begin position="1"/>
        <end position="26"/>
    </location>
</feature>